<proteinExistence type="predicted"/>
<gene>
    <name evidence="2" type="ORF">BLNAU_15129</name>
</gene>
<evidence type="ECO:0000313" key="3">
    <source>
        <dbReference type="Proteomes" id="UP001281761"/>
    </source>
</evidence>
<accession>A0ABQ9XBU2</accession>
<evidence type="ECO:0000256" key="1">
    <source>
        <dbReference type="SAM" id="Coils"/>
    </source>
</evidence>
<keyword evidence="3" id="KW-1185">Reference proteome</keyword>
<comment type="caution">
    <text evidence="2">The sequence shown here is derived from an EMBL/GenBank/DDBJ whole genome shotgun (WGS) entry which is preliminary data.</text>
</comment>
<keyword evidence="1" id="KW-0175">Coiled coil</keyword>
<protein>
    <submittedName>
        <fullName evidence="2">Uncharacterized protein</fullName>
    </submittedName>
</protein>
<organism evidence="2 3">
    <name type="scientific">Blattamonas nauphoetae</name>
    <dbReference type="NCBI Taxonomy" id="2049346"/>
    <lineage>
        <taxon>Eukaryota</taxon>
        <taxon>Metamonada</taxon>
        <taxon>Preaxostyla</taxon>
        <taxon>Oxymonadida</taxon>
        <taxon>Blattamonas</taxon>
    </lineage>
</organism>
<feature type="coiled-coil region" evidence="1">
    <location>
        <begin position="148"/>
        <end position="175"/>
    </location>
</feature>
<reference evidence="2 3" key="1">
    <citation type="journal article" date="2022" name="bioRxiv">
        <title>Genomics of Preaxostyla Flagellates Illuminates Evolutionary Transitions and the Path Towards Mitochondrial Loss.</title>
        <authorList>
            <person name="Novak L.V.F."/>
            <person name="Treitli S.C."/>
            <person name="Pyrih J."/>
            <person name="Halakuc P."/>
            <person name="Pipaliya S.V."/>
            <person name="Vacek V."/>
            <person name="Brzon O."/>
            <person name="Soukal P."/>
            <person name="Eme L."/>
            <person name="Dacks J.B."/>
            <person name="Karnkowska A."/>
            <person name="Elias M."/>
            <person name="Hampl V."/>
        </authorList>
    </citation>
    <scope>NUCLEOTIDE SEQUENCE [LARGE SCALE GENOMIC DNA]</scope>
    <source>
        <strain evidence="2">NAU3</strain>
        <tissue evidence="2">Gut</tissue>
    </source>
</reference>
<dbReference type="EMBL" id="JARBJD010000145">
    <property type="protein sequence ID" value="KAK2949986.1"/>
    <property type="molecule type" value="Genomic_DNA"/>
</dbReference>
<name>A0ABQ9XBU2_9EUKA</name>
<sequence length="179" mass="19876">MKDPNTAIDNPIVIDELPFEIGKIVPVAKVVVPASKKKKKPFKVKATESQYRSTPIGTVLTGDDDFIDEGDAVFSSAPGGNDDFSDLFRYVEASICPIAIDDSVDCTDFCGDDSGNDSKDTIASDSEYHEIERKVKHIEKKGVSIEILHKNCSEIEAYRRLIEKLERENERTSVQSNHP</sequence>
<dbReference type="Proteomes" id="UP001281761">
    <property type="component" value="Unassembled WGS sequence"/>
</dbReference>
<evidence type="ECO:0000313" key="2">
    <source>
        <dbReference type="EMBL" id="KAK2949986.1"/>
    </source>
</evidence>